<evidence type="ECO:0000313" key="5">
    <source>
        <dbReference type="Proteomes" id="UP000295172"/>
    </source>
</evidence>
<dbReference type="SUPFAM" id="SSF53800">
    <property type="entry name" value="Chelatase"/>
    <property type="match status" value="1"/>
</dbReference>
<protein>
    <submittedName>
        <fullName evidence="4">Sirohydrochlorin chelatase</fullName>
    </submittedName>
</protein>
<dbReference type="AlphaFoldDB" id="A0A4R4WB11"/>
<name>A0A4R4WB11_9ACTN</name>
<reference evidence="4 5" key="1">
    <citation type="submission" date="2019-02" db="EMBL/GenBank/DDBJ databases">
        <title>Draft genome sequences of novel Actinobacteria.</title>
        <authorList>
            <person name="Sahin N."/>
            <person name="Ay H."/>
            <person name="Saygin H."/>
        </authorList>
    </citation>
    <scope>NUCLEOTIDE SEQUENCE [LARGE SCALE GENOMIC DNA]</scope>
    <source>
        <strain evidence="4 5">16K104</strain>
    </source>
</reference>
<organism evidence="4 5">
    <name type="scientific">Kribbella turkmenica</name>
    <dbReference type="NCBI Taxonomy" id="2530375"/>
    <lineage>
        <taxon>Bacteria</taxon>
        <taxon>Bacillati</taxon>
        <taxon>Actinomycetota</taxon>
        <taxon>Actinomycetes</taxon>
        <taxon>Propionibacteriales</taxon>
        <taxon>Kribbellaceae</taxon>
        <taxon>Kribbella</taxon>
    </lineage>
</organism>
<proteinExistence type="predicted"/>
<dbReference type="Pfam" id="PF01903">
    <property type="entry name" value="CbiX"/>
    <property type="match status" value="1"/>
</dbReference>
<evidence type="ECO:0000313" key="4">
    <source>
        <dbReference type="EMBL" id="TDD15321.1"/>
    </source>
</evidence>
<feature type="non-terminal residue" evidence="4">
    <location>
        <position position="210"/>
    </location>
</feature>
<evidence type="ECO:0000256" key="1">
    <source>
        <dbReference type="ARBA" id="ARBA00022723"/>
    </source>
</evidence>
<dbReference type="RefSeq" id="WP_132326731.1">
    <property type="nucleotide sequence ID" value="NZ_SMKR01000204.1"/>
</dbReference>
<dbReference type="OrthoDB" id="7345302at2"/>
<dbReference type="InterPro" id="IPR002762">
    <property type="entry name" value="CbiX-like"/>
</dbReference>
<keyword evidence="2" id="KW-0456">Lyase</keyword>
<dbReference type="InterPro" id="IPR050963">
    <property type="entry name" value="Sirohydro_Cobaltochel/CbiX"/>
</dbReference>
<dbReference type="Proteomes" id="UP000295172">
    <property type="component" value="Unassembled WGS sequence"/>
</dbReference>
<gene>
    <name evidence="4" type="ORF">E1218_31690</name>
</gene>
<dbReference type="GO" id="GO:0046872">
    <property type="term" value="F:metal ion binding"/>
    <property type="evidence" value="ECO:0007669"/>
    <property type="project" value="UniProtKB-KW"/>
</dbReference>
<dbReference type="GO" id="GO:0016829">
    <property type="term" value="F:lyase activity"/>
    <property type="evidence" value="ECO:0007669"/>
    <property type="project" value="UniProtKB-KW"/>
</dbReference>
<evidence type="ECO:0000256" key="3">
    <source>
        <dbReference type="SAM" id="MobiDB-lite"/>
    </source>
</evidence>
<dbReference type="Gene3D" id="3.40.50.1400">
    <property type="match status" value="2"/>
</dbReference>
<feature type="region of interest" description="Disordered" evidence="3">
    <location>
        <begin position="1"/>
        <end position="24"/>
    </location>
</feature>
<evidence type="ECO:0000256" key="2">
    <source>
        <dbReference type="ARBA" id="ARBA00023239"/>
    </source>
</evidence>
<dbReference type="PANTHER" id="PTHR33542:SF5">
    <property type="entry name" value="FERROCHELATASE CHE1"/>
    <property type="match status" value="1"/>
</dbReference>
<dbReference type="PANTHER" id="PTHR33542">
    <property type="entry name" value="SIROHYDROCHLORIN FERROCHELATASE, CHLOROPLASTIC"/>
    <property type="match status" value="1"/>
</dbReference>
<accession>A0A4R4WB11</accession>
<comment type="caution">
    <text evidence="4">The sequence shown here is derived from an EMBL/GenBank/DDBJ whole genome shotgun (WGS) entry which is preliminary data.</text>
</comment>
<dbReference type="CDD" id="cd03416">
    <property type="entry name" value="CbiX_SirB_N"/>
    <property type="match status" value="1"/>
</dbReference>
<keyword evidence="5" id="KW-1185">Reference proteome</keyword>
<dbReference type="EMBL" id="SMKR01000204">
    <property type="protein sequence ID" value="TDD15321.1"/>
    <property type="molecule type" value="Genomic_DNA"/>
</dbReference>
<sequence length="210" mass="22055">MTTPTELAGFLQQNHRRRRPAPSAGVDLVAAAHGTADPRGIRVVHELVREMARQRPDLPISLGFVDVDVPALPGLVGRVIADAGEAVVVPLLLSGGYHVHVDIAAEAARYPGRVHTTPALGPHPVLADILADHLGDLSHTDRVILAAAGSSDPRALADCTETADLLSTRIDRPVTTAYISGEGEPLTSVLSRTPGRLAVATYLLAPGYFA</sequence>
<keyword evidence="1" id="KW-0479">Metal-binding</keyword>